<sequence>MSTATSTSDRRVDTRLPSEHSVDKNDLTRPKHPSEPSGQPLSCAVLLSQTPASPSADDQSSSDVPLVTPPQQHEAVQGRPLEYNSPEEMDLLYAELLRICGKEVKDVENGAFDALEQKKFFVDCNMDILRSVGFERVPTAEERRRALDELADRGSRHSIGWVPDWEYDSYDSDSSAEEVEGKSAEMVVGSGSLEDASSRK</sequence>
<proteinExistence type="predicted"/>
<feature type="compositionally biased region" description="Basic and acidic residues" evidence="1">
    <location>
        <begin position="8"/>
        <end position="34"/>
    </location>
</feature>
<protein>
    <submittedName>
        <fullName evidence="2">Uncharacterized protein</fullName>
    </submittedName>
</protein>
<dbReference type="Proteomes" id="UP000275078">
    <property type="component" value="Unassembled WGS sequence"/>
</dbReference>
<gene>
    <name evidence="2" type="ORF">BJ508DRAFT_326108</name>
</gene>
<name>A0A3N4I8T4_ASCIM</name>
<reference evidence="2 3" key="1">
    <citation type="journal article" date="2018" name="Nat. Ecol. Evol.">
        <title>Pezizomycetes genomes reveal the molecular basis of ectomycorrhizal truffle lifestyle.</title>
        <authorList>
            <person name="Murat C."/>
            <person name="Payen T."/>
            <person name="Noel B."/>
            <person name="Kuo A."/>
            <person name="Morin E."/>
            <person name="Chen J."/>
            <person name="Kohler A."/>
            <person name="Krizsan K."/>
            <person name="Balestrini R."/>
            <person name="Da Silva C."/>
            <person name="Montanini B."/>
            <person name="Hainaut M."/>
            <person name="Levati E."/>
            <person name="Barry K.W."/>
            <person name="Belfiori B."/>
            <person name="Cichocki N."/>
            <person name="Clum A."/>
            <person name="Dockter R.B."/>
            <person name="Fauchery L."/>
            <person name="Guy J."/>
            <person name="Iotti M."/>
            <person name="Le Tacon F."/>
            <person name="Lindquist E.A."/>
            <person name="Lipzen A."/>
            <person name="Malagnac F."/>
            <person name="Mello A."/>
            <person name="Molinier V."/>
            <person name="Miyauchi S."/>
            <person name="Poulain J."/>
            <person name="Riccioni C."/>
            <person name="Rubini A."/>
            <person name="Sitrit Y."/>
            <person name="Splivallo R."/>
            <person name="Traeger S."/>
            <person name="Wang M."/>
            <person name="Zifcakova L."/>
            <person name="Wipf D."/>
            <person name="Zambonelli A."/>
            <person name="Paolocci F."/>
            <person name="Nowrousian M."/>
            <person name="Ottonello S."/>
            <person name="Baldrian P."/>
            <person name="Spatafora J.W."/>
            <person name="Henrissat B."/>
            <person name="Nagy L.G."/>
            <person name="Aury J.M."/>
            <person name="Wincker P."/>
            <person name="Grigoriev I.V."/>
            <person name="Bonfante P."/>
            <person name="Martin F.M."/>
        </authorList>
    </citation>
    <scope>NUCLEOTIDE SEQUENCE [LARGE SCALE GENOMIC DNA]</scope>
    <source>
        <strain evidence="2 3">RN42</strain>
    </source>
</reference>
<evidence type="ECO:0000313" key="2">
    <source>
        <dbReference type="EMBL" id="RPA81887.1"/>
    </source>
</evidence>
<feature type="region of interest" description="Disordered" evidence="1">
    <location>
        <begin position="1"/>
        <end position="83"/>
    </location>
</feature>
<feature type="compositionally biased region" description="Low complexity" evidence="1">
    <location>
        <begin position="51"/>
        <end position="63"/>
    </location>
</feature>
<dbReference type="EMBL" id="ML119676">
    <property type="protein sequence ID" value="RPA81887.1"/>
    <property type="molecule type" value="Genomic_DNA"/>
</dbReference>
<evidence type="ECO:0000313" key="3">
    <source>
        <dbReference type="Proteomes" id="UP000275078"/>
    </source>
</evidence>
<accession>A0A3N4I8T4</accession>
<evidence type="ECO:0000256" key="1">
    <source>
        <dbReference type="SAM" id="MobiDB-lite"/>
    </source>
</evidence>
<organism evidence="2 3">
    <name type="scientific">Ascobolus immersus RN42</name>
    <dbReference type="NCBI Taxonomy" id="1160509"/>
    <lineage>
        <taxon>Eukaryota</taxon>
        <taxon>Fungi</taxon>
        <taxon>Dikarya</taxon>
        <taxon>Ascomycota</taxon>
        <taxon>Pezizomycotina</taxon>
        <taxon>Pezizomycetes</taxon>
        <taxon>Pezizales</taxon>
        <taxon>Ascobolaceae</taxon>
        <taxon>Ascobolus</taxon>
    </lineage>
</organism>
<dbReference type="AlphaFoldDB" id="A0A3N4I8T4"/>
<keyword evidence="3" id="KW-1185">Reference proteome</keyword>
<feature type="region of interest" description="Disordered" evidence="1">
    <location>
        <begin position="170"/>
        <end position="200"/>
    </location>
</feature>